<evidence type="ECO:0000313" key="3">
    <source>
        <dbReference type="Proteomes" id="UP000824189"/>
    </source>
</evidence>
<reference evidence="2" key="1">
    <citation type="journal article" date="2021" name="PeerJ">
        <title>Extensive microbial diversity within the chicken gut microbiome revealed by metagenomics and culture.</title>
        <authorList>
            <person name="Gilroy R."/>
            <person name="Ravi A."/>
            <person name="Getino M."/>
            <person name="Pursley I."/>
            <person name="Horton D.L."/>
            <person name="Alikhan N.F."/>
            <person name="Baker D."/>
            <person name="Gharbi K."/>
            <person name="Hall N."/>
            <person name="Watson M."/>
            <person name="Adriaenssens E.M."/>
            <person name="Foster-Nyarko E."/>
            <person name="Jarju S."/>
            <person name="Secka A."/>
            <person name="Antonio M."/>
            <person name="Oren A."/>
            <person name="Chaudhuri R.R."/>
            <person name="La Ragione R."/>
            <person name="Hildebrand F."/>
            <person name="Pallen M.J."/>
        </authorList>
    </citation>
    <scope>NUCLEOTIDE SEQUENCE</scope>
    <source>
        <strain evidence="2">4376</strain>
    </source>
</reference>
<dbReference type="EMBL" id="DXFZ01000047">
    <property type="protein sequence ID" value="HIW95632.1"/>
    <property type="molecule type" value="Genomic_DNA"/>
</dbReference>
<gene>
    <name evidence="2" type="ORF">H9867_03980</name>
</gene>
<feature type="transmembrane region" description="Helical" evidence="1">
    <location>
        <begin position="39"/>
        <end position="62"/>
    </location>
</feature>
<dbReference type="AlphaFoldDB" id="A0A9D1RZS1"/>
<proteinExistence type="predicted"/>
<protein>
    <submittedName>
        <fullName evidence="2">TIGR00366 family protein</fullName>
    </submittedName>
</protein>
<reference evidence="2" key="2">
    <citation type="submission" date="2021-04" db="EMBL/GenBank/DDBJ databases">
        <authorList>
            <person name="Gilroy R."/>
        </authorList>
    </citation>
    <scope>NUCLEOTIDE SEQUENCE</scope>
    <source>
        <strain evidence="2">4376</strain>
    </source>
</reference>
<comment type="caution">
    <text evidence="2">The sequence shown here is derived from an EMBL/GenBank/DDBJ whole genome shotgun (WGS) entry which is preliminary data.</text>
</comment>
<keyword evidence="1" id="KW-0472">Membrane</keyword>
<evidence type="ECO:0000256" key="1">
    <source>
        <dbReference type="SAM" id="Phobius"/>
    </source>
</evidence>
<keyword evidence="1" id="KW-1133">Transmembrane helix</keyword>
<name>A0A9D1RZS1_9CORY</name>
<accession>A0A9D1RZS1</accession>
<keyword evidence="1" id="KW-0812">Transmembrane</keyword>
<organism evidence="2 3">
    <name type="scientific">Candidatus Corynebacterium gallistercoris</name>
    <dbReference type="NCBI Taxonomy" id="2838530"/>
    <lineage>
        <taxon>Bacteria</taxon>
        <taxon>Bacillati</taxon>
        <taxon>Actinomycetota</taxon>
        <taxon>Actinomycetes</taxon>
        <taxon>Mycobacteriales</taxon>
        <taxon>Corynebacteriaceae</taxon>
        <taxon>Corynebacterium</taxon>
    </lineage>
</organism>
<evidence type="ECO:0000313" key="2">
    <source>
        <dbReference type="EMBL" id="HIW95632.1"/>
    </source>
</evidence>
<dbReference type="Pfam" id="PF02667">
    <property type="entry name" value="SCFA_trans"/>
    <property type="match status" value="1"/>
</dbReference>
<dbReference type="InterPro" id="IPR006160">
    <property type="entry name" value="SCFA_transpt_AtoE"/>
</dbReference>
<dbReference type="Proteomes" id="UP000824189">
    <property type="component" value="Unassembled WGS sequence"/>
</dbReference>
<sequence>MDGALPPPARVRSLQLGARPPQALATPGVPNSLLPKDVLISWGDGLTGLLAFMTQMALVLLLGTTLASTRPVNALLTKLSALPRRPQPMFLKPISACSPS</sequence>